<evidence type="ECO:0000313" key="3">
    <source>
        <dbReference type="Proteomes" id="UP000253153"/>
    </source>
</evidence>
<gene>
    <name evidence="2" type="ORF">FIESC28_10038</name>
</gene>
<dbReference type="GeneID" id="41999469"/>
<evidence type="ECO:0000256" key="1">
    <source>
        <dbReference type="SAM" id="MobiDB-lite"/>
    </source>
</evidence>
<organism evidence="2 3">
    <name type="scientific">Fusarium coffeatum</name>
    <dbReference type="NCBI Taxonomy" id="231269"/>
    <lineage>
        <taxon>Eukaryota</taxon>
        <taxon>Fungi</taxon>
        <taxon>Dikarya</taxon>
        <taxon>Ascomycota</taxon>
        <taxon>Pezizomycotina</taxon>
        <taxon>Sordariomycetes</taxon>
        <taxon>Hypocreomycetidae</taxon>
        <taxon>Hypocreales</taxon>
        <taxon>Nectriaceae</taxon>
        <taxon>Fusarium</taxon>
        <taxon>Fusarium incarnatum-equiseti species complex</taxon>
    </lineage>
</organism>
<proteinExistence type="predicted"/>
<name>A0A366QYG2_9HYPO</name>
<dbReference type="EMBL" id="QKXC01000274">
    <property type="protein sequence ID" value="RBR09030.1"/>
    <property type="molecule type" value="Genomic_DNA"/>
</dbReference>
<dbReference type="OrthoDB" id="5422293at2759"/>
<comment type="caution">
    <text evidence="2">The sequence shown here is derived from an EMBL/GenBank/DDBJ whole genome shotgun (WGS) entry which is preliminary data.</text>
</comment>
<dbReference type="RefSeq" id="XP_031011755.1">
    <property type="nucleotide sequence ID" value="XM_031164173.1"/>
</dbReference>
<feature type="compositionally biased region" description="Basic and acidic residues" evidence="1">
    <location>
        <begin position="272"/>
        <end position="286"/>
    </location>
</feature>
<feature type="region of interest" description="Disordered" evidence="1">
    <location>
        <begin position="272"/>
        <end position="298"/>
    </location>
</feature>
<evidence type="ECO:0000313" key="2">
    <source>
        <dbReference type="EMBL" id="RBR09030.1"/>
    </source>
</evidence>
<dbReference type="Proteomes" id="UP000253153">
    <property type="component" value="Unassembled WGS sequence"/>
</dbReference>
<protein>
    <submittedName>
        <fullName evidence="2">Uncharacterized protein</fullName>
    </submittedName>
</protein>
<keyword evidence="3" id="KW-1185">Reference proteome</keyword>
<accession>A0A366QYG2</accession>
<sequence length="298" mass="33437">MFFSYSTLLQHLNNTGFKITSITQIRLRSASMPFLSALRVACANLGCFGAPTNIHDDAPNATWLLEHRCQRYGKQASTKGKTPTASLYRMYEYLVVGYTFGLRSEIEYFFNQPWSVKSIPDPEDPDPARYAILAVLTHYLVKAFNRLIERGLPRGCPAIIDPDTEARLRSQKVVLEEQPSWVKSVHRLNEPFKIPLASGETPANTTLSVEFLAMNIFVAEPHVAVSKLPVGSTWTRPEPYMVCELFWFLHSATGVLRDICTAPGVGQKFSRVSHEPRDAVPEKDSRSPSTGDIFALTR</sequence>
<reference evidence="2 3" key="1">
    <citation type="submission" date="2018-06" db="EMBL/GenBank/DDBJ databases">
        <title>Fusarium incarnatum-equiseti species complex species 28.</title>
        <authorList>
            <person name="Gardiner D.M."/>
        </authorList>
    </citation>
    <scope>NUCLEOTIDE SEQUENCE [LARGE SCALE GENOMIC DNA]</scope>
    <source>
        <strain evidence="2 3">FIESC_28</strain>
    </source>
</reference>
<dbReference type="AlphaFoldDB" id="A0A366QYG2"/>